<dbReference type="EMBL" id="OZ034821">
    <property type="protein sequence ID" value="CAL1407032.1"/>
    <property type="molecule type" value="Genomic_DNA"/>
</dbReference>
<proteinExistence type="predicted"/>
<dbReference type="Proteomes" id="UP001497516">
    <property type="component" value="Chromosome 8"/>
</dbReference>
<name>A0AAV2GA46_9ROSI</name>
<gene>
    <name evidence="1" type="ORF">LTRI10_LOCUS46723</name>
</gene>
<reference evidence="1 2" key="1">
    <citation type="submission" date="2024-04" db="EMBL/GenBank/DDBJ databases">
        <authorList>
            <person name="Fracassetti M."/>
        </authorList>
    </citation>
    <scope>NUCLEOTIDE SEQUENCE [LARGE SCALE GENOMIC DNA]</scope>
</reference>
<organism evidence="1 2">
    <name type="scientific">Linum trigynum</name>
    <dbReference type="NCBI Taxonomy" id="586398"/>
    <lineage>
        <taxon>Eukaryota</taxon>
        <taxon>Viridiplantae</taxon>
        <taxon>Streptophyta</taxon>
        <taxon>Embryophyta</taxon>
        <taxon>Tracheophyta</taxon>
        <taxon>Spermatophyta</taxon>
        <taxon>Magnoliopsida</taxon>
        <taxon>eudicotyledons</taxon>
        <taxon>Gunneridae</taxon>
        <taxon>Pentapetalae</taxon>
        <taxon>rosids</taxon>
        <taxon>fabids</taxon>
        <taxon>Malpighiales</taxon>
        <taxon>Linaceae</taxon>
        <taxon>Linum</taxon>
    </lineage>
</organism>
<protein>
    <submittedName>
        <fullName evidence="1">Uncharacterized protein</fullName>
    </submittedName>
</protein>
<dbReference type="AlphaFoldDB" id="A0AAV2GA46"/>
<sequence length="127" mass="14263">MTYVYSGFQNMNCKIICFVGVLLSESIDISAPKCVLAEGVEQYGESDLQNCREEDLCGGIAGTLWCWFVSMLWRERCRRIFQASSKSSDEVLRMIVEEVQLYSAGDSEFCLLLDSSSLSASYRQLPG</sequence>
<evidence type="ECO:0000313" key="1">
    <source>
        <dbReference type="EMBL" id="CAL1407032.1"/>
    </source>
</evidence>
<keyword evidence="2" id="KW-1185">Reference proteome</keyword>
<accession>A0AAV2GA46</accession>
<evidence type="ECO:0000313" key="2">
    <source>
        <dbReference type="Proteomes" id="UP001497516"/>
    </source>
</evidence>